<sequence precursor="true">MNMQKLILILPALLFLFFQGTAVAQDNEPEMVDMNRTCFQCHGNSHYGVYIEMTDTRERRIMNPYYIVDSIGYMEGVHGTFACIHCHNYEYETYPHKASLKLEPQYKCMDCHGGDDLFAEFHFDEISEQVNESVHVKAIGDNFTCAKCHDPHTYKLIARDSTSMIKEIVAGNNAMCLDCHGDLTRYQLFTEQEQPQIMETHDWLPNQELHFKNVRCIECHTSVQDTMNVSHKILAKEKAVKKCVECHSTNSLLSNKLYKYKRTSDRSSGFYNDVILNEAYVVGANRNKHLNNISLLIFALTFGGILVHIIMRIVKR</sequence>
<evidence type="ECO:0000256" key="3">
    <source>
        <dbReference type="SAM" id="SignalP"/>
    </source>
</evidence>
<name>A0A0S2HY88_9BACT</name>
<keyword evidence="2" id="KW-0812">Transmembrane</keyword>
<keyword evidence="2" id="KW-0472">Membrane</keyword>
<dbReference type="SUPFAM" id="SSF48695">
    <property type="entry name" value="Multiheme cytochromes"/>
    <property type="match status" value="1"/>
</dbReference>
<dbReference type="GO" id="GO:0016491">
    <property type="term" value="F:oxidoreductase activity"/>
    <property type="evidence" value="ECO:0007669"/>
    <property type="project" value="TreeGrafter"/>
</dbReference>
<feature type="transmembrane region" description="Helical" evidence="2">
    <location>
        <begin position="293"/>
        <end position="314"/>
    </location>
</feature>
<keyword evidence="1 3" id="KW-0732">Signal</keyword>
<evidence type="ECO:0000256" key="2">
    <source>
        <dbReference type="SAM" id="Phobius"/>
    </source>
</evidence>
<dbReference type="PANTHER" id="PTHR35038:SF6">
    <property type="entry name" value="SURFACE LOCALIZED DECAHEME CYTOCHROME C LIPOPROTEIN"/>
    <property type="match status" value="1"/>
</dbReference>
<dbReference type="KEGG" id="blq:L21SP5_01409"/>
<feature type="chain" id="PRO_5006599348" evidence="3">
    <location>
        <begin position="25"/>
        <end position="316"/>
    </location>
</feature>
<evidence type="ECO:0000313" key="4">
    <source>
        <dbReference type="EMBL" id="ALO15059.1"/>
    </source>
</evidence>
<dbReference type="AlphaFoldDB" id="A0A0S2HY88"/>
<reference evidence="4 5" key="1">
    <citation type="submission" date="2015-11" db="EMBL/GenBank/DDBJ databases">
        <title>Description and complete genome sequence of a novel strain predominating in hypersaline microbial mats and representing a new family of the Bacteriodetes phylum.</title>
        <authorList>
            <person name="Spring S."/>
            <person name="Bunk B."/>
            <person name="Sproer C."/>
            <person name="Klenk H.-P."/>
        </authorList>
    </citation>
    <scope>NUCLEOTIDE SEQUENCE [LARGE SCALE GENOMIC DNA]</scope>
    <source>
        <strain evidence="4 5">L21-Spi-D4</strain>
    </source>
</reference>
<dbReference type="EMBL" id="CP013118">
    <property type="protein sequence ID" value="ALO15059.1"/>
    <property type="molecule type" value="Genomic_DNA"/>
</dbReference>
<dbReference type="InterPro" id="IPR051829">
    <property type="entry name" value="Multiheme_Cytochr_ET"/>
</dbReference>
<keyword evidence="5" id="KW-1185">Reference proteome</keyword>
<organism evidence="4 5">
    <name type="scientific">Salinivirga cyanobacteriivorans</name>
    <dbReference type="NCBI Taxonomy" id="1307839"/>
    <lineage>
        <taxon>Bacteria</taxon>
        <taxon>Pseudomonadati</taxon>
        <taxon>Bacteroidota</taxon>
        <taxon>Bacteroidia</taxon>
        <taxon>Bacteroidales</taxon>
        <taxon>Salinivirgaceae</taxon>
        <taxon>Salinivirga</taxon>
    </lineage>
</organism>
<feature type="signal peptide" evidence="3">
    <location>
        <begin position="1"/>
        <end position="24"/>
    </location>
</feature>
<proteinExistence type="predicted"/>
<dbReference type="PANTHER" id="PTHR35038">
    <property type="entry name" value="DISSIMILATORY SULFITE REDUCTASE SIRA"/>
    <property type="match status" value="1"/>
</dbReference>
<evidence type="ECO:0000313" key="5">
    <source>
        <dbReference type="Proteomes" id="UP000064893"/>
    </source>
</evidence>
<gene>
    <name evidence="4" type="ORF">L21SP5_01409</name>
</gene>
<dbReference type="Gene3D" id="1.10.1130.10">
    <property type="entry name" value="Flavocytochrome C3, Chain A"/>
    <property type="match status" value="1"/>
</dbReference>
<protein>
    <submittedName>
        <fullName evidence="4">Cytochrome c nitrite reductase pentaheme subunit</fullName>
    </submittedName>
</protein>
<keyword evidence="2" id="KW-1133">Transmembrane helix</keyword>
<accession>A0A0S2HY88</accession>
<evidence type="ECO:0000256" key="1">
    <source>
        <dbReference type="ARBA" id="ARBA00022729"/>
    </source>
</evidence>
<dbReference type="Proteomes" id="UP000064893">
    <property type="component" value="Chromosome"/>
</dbReference>
<dbReference type="STRING" id="1307839.L21SP5_01409"/>
<dbReference type="InterPro" id="IPR036280">
    <property type="entry name" value="Multihaem_cyt_sf"/>
</dbReference>